<dbReference type="InterPro" id="IPR029021">
    <property type="entry name" value="Prot-tyrosine_phosphatase-like"/>
</dbReference>
<reference evidence="5" key="1">
    <citation type="submission" date="2021-05" db="EMBL/GenBank/DDBJ databases">
        <authorList>
            <person name="Tigano A."/>
        </authorList>
    </citation>
    <scope>NUCLEOTIDE SEQUENCE</scope>
</reference>
<dbReference type="Gene3D" id="3.90.190.10">
    <property type="entry name" value="Protein tyrosine phosphatase superfamily"/>
    <property type="match status" value="1"/>
</dbReference>
<name>A0A8S4BFE1_9TELE</name>
<dbReference type="PANTHER" id="PTHR19134:SF550">
    <property type="entry name" value="PROTEIN-TYROSINE-PHOSPHATASE"/>
    <property type="match status" value="1"/>
</dbReference>
<dbReference type="SMART" id="SM00194">
    <property type="entry name" value="PTPc"/>
    <property type="match status" value="1"/>
</dbReference>
<feature type="region of interest" description="Disordered" evidence="3">
    <location>
        <begin position="225"/>
        <end position="255"/>
    </location>
</feature>
<evidence type="ECO:0000313" key="6">
    <source>
        <dbReference type="Proteomes" id="UP000677803"/>
    </source>
</evidence>
<dbReference type="PRINTS" id="PR00700">
    <property type="entry name" value="PRTYPHPHTASE"/>
</dbReference>
<sequence length="255" mass="27905">MRAAMAAGYPTVLAMAENPLGSPRLGGEQLINIFMQVSFLHLRFPKQNGFHQSVVDEDELLLCPEEKKLVCGSVGENQPSAALENRDCSVIPVDRSLMSDSSEESLDHIKASYVSGYRMRREFIITQNPLPGTIGDFWRMIWEQRVQLIVSLPGTEGGESGVLWPHREPVNYGTFTVTEKSKTCSSLSTEDVLVVHHYLLEATQGESVLEVRLCSAPCWPDPDGPPSRSLELLSLGGGGGPGGEPPRPSTTRWGV</sequence>
<dbReference type="OrthoDB" id="6022401at2759"/>
<organism evidence="5 6">
    <name type="scientific">Menidia menidia</name>
    <name type="common">Atlantic silverside</name>
    <dbReference type="NCBI Taxonomy" id="238744"/>
    <lineage>
        <taxon>Eukaryota</taxon>
        <taxon>Metazoa</taxon>
        <taxon>Chordata</taxon>
        <taxon>Craniata</taxon>
        <taxon>Vertebrata</taxon>
        <taxon>Euteleostomi</taxon>
        <taxon>Actinopterygii</taxon>
        <taxon>Neopterygii</taxon>
        <taxon>Teleostei</taxon>
        <taxon>Neoteleostei</taxon>
        <taxon>Acanthomorphata</taxon>
        <taxon>Ovalentaria</taxon>
        <taxon>Atherinomorphae</taxon>
        <taxon>Atheriniformes</taxon>
        <taxon>Atherinopsidae</taxon>
        <taxon>Menidiinae</taxon>
        <taxon>Menidia</taxon>
    </lineage>
</organism>
<dbReference type="PANTHER" id="PTHR19134">
    <property type="entry name" value="RECEPTOR-TYPE TYROSINE-PROTEIN PHOSPHATASE"/>
    <property type="match status" value="1"/>
</dbReference>
<dbReference type="Pfam" id="PF00102">
    <property type="entry name" value="Y_phosphatase"/>
    <property type="match status" value="1"/>
</dbReference>
<gene>
    <name evidence="5" type="ORF">MMEN_LOCUS15437</name>
</gene>
<proteinExistence type="predicted"/>
<keyword evidence="6" id="KW-1185">Reference proteome</keyword>
<dbReference type="InterPro" id="IPR050348">
    <property type="entry name" value="Protein-Tyr_Phosphatase"/>
</dbReference>
<dbReference type="InterPro" id="IPR000242">
    <property type="entry name" value="PTP_cat"/>
</dbReference>
<accession>A0A8S4BFE1</accession>
<dbReference type="EC" id="3.1.3.48" evidence="1"/>
<evidence type="ECO:0000259" key="4">
    <source>
        <dbReference type="PROSITE" id="PS50055"/>
    </source>
</evidence>
<dbReference type="EMBL" id="CAJRST010022223">
    <property type="protein sequence ID" value="CAG5958633.1"/>
    <property type="molecule type" value="Genomic_DNA"/>
</dbReference>
<feature type="domain" description="Tyrosine-protein phosphatase" evidence="4">
    <location>
        <begin position="84"/>
        <end position="235"/>
    </location>
</feature>
<dbReference type="GO" id="GO:0004725">
    <property type="term" value="F:protein tyrosine phosphatase activity"/>
    <property type="evidence" value="ECO:0007669"/>
    <property type="project" value="UniProtKB-EC"/>
</dbReference>
<dbReference type="PROSITE" id="PS50055">
    <property type="entry name" value="TYR_PHOSPHATASE_PTP"/>
    <property type="match status" value="1"/>
</dbReference>
<evidence type="ECO:0000256" key="1">
    <source>
        <dbReference type="ARBA" id="ARBA00013064"/>
    </source>
</evidence>
<keyword evidence="2" id="KW-0904">Protein phosphatase</keyword>
<dbReference type="SUPFAM" id="SSF52799">
    <property type="entry name" value="(Phosphotyrosine protein) phosphatases II"/>
    <property type="match status" value="1"/>
</dbReference>
<keyword evidence="2" id="KW-0378">Hydrolase</keyword>
<dbReference type="Proteomes" id="UP000677803">
    <property type="component" value="Unassembled WGS sequence"/>
</dbReference>
<evidence type="ECO:0000256" key="3">
    <source>
        <dbReference type="SAM" id="MobiDB-lite"/>
    </source>
</evidence>
<comment type="caution">
    <text evidence="5">The sequence shown here is derived from an EMBL/GenBank/DDBJ whole genome shotgun (WGS) entry which is preliminary data.</text>
</comment>
<protein>
    <recommendedName>
        <fullName evidence="1">protein-tyrosine-phosphatase</fullName>
        <ecNumber evidence="1">3.1.3.48</ecNumber>
    </recommendedName>
</protein>
<evidence type="ECO:0000256" key="2">
    <source>
        <dbReference type="ARBA" id="ARBA00022912"/>
    </source>
</evidence>
<evidence type="ECO:0000313" key="5">
    <source>
        <dbReference type="EMBL" id="CAG5958633.1"/>
    </source>
</evidence>
<dbReference type="AlphaFoldDB" id="A0A8S4BFE1"/>